<keyword evidence="1" id="KW-0853">WD repeat</keyword>
<dbReference type="Gene3D" id="3.60.10.10">
    <property type="entry name" value="Endonuclease/exonuclease/phosphatase"/>
    <property type="match status" value="1"/>
</dbReference>
<dbReference type="SMART" id="SM00320">
    <property type="entry name" value="WD40"/>
    <property type="match status" value="2"/>
</dbReference>
<evidence type="ECO:0000313" key="4">
    <source>
        <dbReference type="WBParaSite" id="SSLN_0000420101-mRNA-1"/>
    </source>
</evidence>
<dbReference type="Pfam" id="PF00400">
    <property type="entry name" value="WD40"/>
    <property type="match status" value="1"/>
</dbReference>
<organism evidence="4">
    <name type="scientific">Schistocephalus solidus</name>
    <name type="common">Tapeworm</name>
    <dbReference type="NCBI Taxonomy" id="70667"/>
    <lineage>
        <taxon>Eukaryota</taxon>
        <taxon>Metazoa</taxon>
        <taxon>Spiralia</taxon>
        <taxon>Lophotrochozoa</taxon>
        <taxon>Platyhelminthes</taxon>
        <taxon>Cestoda</taxon>
        <taxon>Eucestoda</taxon>
        <taxon>Diphyllobothriidea</taxon>
        <taxon>Diphyllobothriidae</taxon>
        <taxon>Schistocephalus</taxon>
    </lineage>
</organism>
<dbReference type="InterPro" id="IPR005135">
    <property type="entry name" value="Endo/exonuclease/phosphatase"/>
</dbReference>
<proteinExistence type="predicted"/>
<feature type="region of interest" description="Disordered" evidence="2">
    <location>
        <begin position="517"/>
        <end position="552"/>
    </location>
</feature>
<dbReference type="PROSITE" id="PS50294">
    <property type="entry name" value="WD_REPEATS_REGION"/>
    <property type="match status" value="1"/>
</dbReference>
<dbReference type="PANTHER" id="PTHR44525:SF1">
    <property type="entry name" value="WD REPEAT-CONTAINING PROTEIN 27"/>
    <property type="match status" value="1"/>
</dbReference>
<protein>
    <submittedName>
        <fullName evidence="4">WD_REPEATS_REGION domain-containing protein</fullName>
    </submittedName>
</protein>
<dbReference type="InterPro" id="IPR001680">
    <property type="entry name" value="WD40_rpt"/>
</dbReference>
<dbReference type="Gene3D" id="2.130.10.10">
    <property type="entry name" value="YVTN repeat-like/Quinoprotein amine dehydrogenase"/>
    <property type="match status" value="2"/>
</dbReference>
<name>A0A183SIK9_SCHSO</name>
<reference evidence="4" key="1">
    <citation type="submission" date="2016-06" db="UniProtKB">
        <authorList>
            <consortium name="WormBaseParasite"/>
        </authorList>
    </citation>
    <scope>IDENTIFICATION</scope>
</reference>
<dbReference type="SUPFAM" id="SSF56219">
    <property type="entry name" value="DNase I-like"/>
    <property type="match status" value="1"/>
</dbReference>
<dbReference type="SUPFAM" id="SSF50978">
    <property type="entry name" value="WD40 repeat-like"/>
    <property type="match status" value="1"/>
</dbReference>
<accession>A0A183SIK9</accession>
<evidence type="ECO:0000256" key="1">
    <source>
        <dbReference type="PROSITE-ProRule" id="PRU00221"/>
    </source>
</evidence>
<dbReference type="AlphaFoldDB" id="A0A183SIK9"/>
<dbReference type="GO" id="GO:0003824">
    <property type="term" value="F:catalytic activity"/>
    <property type="evidence" value="ECO:0007669"/>
    <property type="project" value="InterPro"/>
</dbReference>
<evidence type="ECO:0000259" key="3">
    <source>
        <dbReference type="Pfam" id="PF03372"/>
    </source>
</evidence>
<evidence type="ECO:0000256" key="2">
    <source>
        <dbReference type="SAM" id="MobiDB-lite"/>
    </source>
</evidence>
<dbReference type="InterPro" id="IPR015943">
    <property type="entry name" value="WD40/YVTN_repeat-like_dom_sf"/>
</dbReference>
<feature type="domain" description="Endonuclease/exonuclease/phosphatase" evidence="3">
    <location>
        <begin position="304"/>
        <end position="410"/>
    </location>
</feature>
<dbReference type="PROSITE" id="PS50082">
    <property type="entry name" value="WD_REPEATS_2"/>
    <property type="match status" value="1"/>
</dbReference>
<dbReference type="WBParaSite" id="SSLN_0000420101-mRNA-1">
    <property type="protein sequence ID" value="SSLN_0000420101-mRNA-1"/>
    <property type="gene ID" value="SSLN_0000420101"/>
</dbReference>
<feature type="repeat" description="WD" evidence="1">
    <location>
        <begin position="84"/>
        <end position="121"/>
    </location>
</feature>
<dbReference type="SUPFAM" id="SSF82171">
    <property type="entry name" value="DPP6 N-terminal domain-like"/>
    <property type="match status" value="1"/>
</dbReference>
<dbReference type="InterPro" id="IPR036322">
    <property type="entry name" value="WD40_repeat_dom_sf"/>
</dbReference>
<dbReference type="InterPro" id="IPR042411">
    <property type="entry name" value="WDR27"/>
</dbReference>
<dbReference type="Pfam" id="PF03372">
    <property type="entry name" value="Exo_endo_phos"/>
    <property type="match status" value="1"/>
</dbReference>
<dbReference type="InterPro" id="IPR036691">
    <property type="entry name" value="Endo/exonu/phosph_ase_sf"/>
</dbReference>
<sequence>LVVTPTHYEQPLPFLARSDTYCGHGCFLCCHSCHWHAFYIFIIAASGDRLAVAQGGGLCLVYCTSALPAKPVSEGDYPKPCAVLAGHGAAVSDVAWSLDGRLLLTCSLDRTARLWQASTGSKPCGLKLIVSSPRGGCANGLGQPINTSSTAGGVPRKASTAKLDFVDQVQFGQFYLQDAFFHVTCRNKIYFFSYNIDSALDALQRCHVAARYKHITTFEFDSCTRLTAVSSTNAFYSLGFFPAATPRATVTTDGLNQGRVSGVVCASTPGMSDSRTSHLPPLKMSYGVVDSNPAARVSPLTLAAWNVRSLLDNPRSNRPERRMALVARELARYNVDIAGLSETRFSEQGQLEEVDAGFTVFWSGWPKAEQRDAGVAFAIRNDIVGQTTSQYSSPVTSTAAAATTTTSDGDSLLNCSLCDRTFTCESVPGAPTHSRDRRLYCLYCPHAFTHGMGLICHVHLRKWNPPRCQHILRTHQQFPSSSHSLDYQYHQQSPRRLSTSRPILSSVSLHMHITNRPGLSLANPSHRDRRTSARGTNIHPLHPTQLSALPTPHGPPPVSGLLDSVMIPSSCGGGKSSVVAAQSYYYFKRIHAQFTVTALPFWGAYGGHRRTTTVELSDLIVAAGSDHTLYVVDINTGDFVRRIPAVHASTVTGIAINQGSLCSWNFPSEASEGGLTGSAEPGGYNYTLYATVAPGDSARLWDLRVATSHVAELASSPRPGSAGGYQGTVGGTVRDPSVPPVTLTFSPGGNHLCMGALSNCNPAYMTPLIFDIRKPVVPVPLRSVQRQNSANVSLVVAWHPLKSEVRILPAEFSVLWSQQPI</sequence>
<dbReference type="PANTHER" id="PTHR44525">
    <property type="entry name" value="WD REPEAT-CONTAINING PROTEIN 27"/>
    <property type="match status" value="1"/>
</dbReference>